<dbReference type="PANTHER" id="PTHR42781">
    <property type="entry name" value="SPERMIDINE/PUTRESCINE IMPORT ATP-BINDING PROTEIN POTA"/>
    <property type="match status" value="1"/>
</dbReference>
<dbReference type="PROSITE" id="PS50893">
    <property type="entry name" value="ABC_TRANSPORTER_2"/>
    <property type="match status" value="1"/>
</dbReference>
<dbReference type="GO" id="GO:0043190">
    <property type="term" value="C:ATP-binding cassette (ABC) transporter complex"/>
    <property type="evidence" value="ECO:0007669"/>
    <property type="project" value="InterPro"/>
</dbReference>
<evidence type="ECO:0000259" key="5">
    <source>
        <dbReference type="PROSITE" id="PS50893"/>
    </source>
</evidence>
<feature type="domain" description="ABC transporter" evidence="5">
    <location>
        <begin position="7"/>
        <end position="238"/>
    </location>
</feature>
<dbReference type="InterPro" id="IPR008995">
    <property type="entry name" value="Mo/tungstate-bd_C_term_dom"/>
</dbReference>
<dbReference type="InterPro" id="IPR003439">
    <property type="entry name" value="ABC_transporter-like_ATP-bd"/>
</dbReference>
<comment type="similarity">
    <text evidence="1">Belongs to the ABC transporter superfamily.</text>
</comment>
<sequence length="362" mass="39575">MAYGIDVELRNLTKRYGSFAAIDDISLRVPSGSFATLLGPSGSGKTTTLNAIAGFVTPDEGEIRFNDQAVSQIPTYKRNIGMVFQSYALFPHLTVGDNVAYPLKMRDRMSRAAVAERVRECLAMVRLEGYETRLPKQLSGGQQQRVAMARALASRPRLLLMDEPLGALDRRLRDQVQIEIKEIQRQTGATFIYVTHDQTEAFVMSDLVVVMNDSRISQVGTPTQIYDEPDNVFVANFLGGSNLIPATVEGVDASDYLVALGDGTRLAVPRRGQSMNVGEAAYIFIRPEDITVGAPTGAQERTVDVAATVETVDFHGDSLRITARIKNTSDVISIRTGRHQPVGGGADIGVSWKVDVSRLLKR</sequence>
<dbReference type="AlphaFoldDB" id="A0A934MJ40"/>
<dbReference type="InterPro" id="IPR017871">
    <property type="entry name" value="ABC_transporter-like_CS"/>
</dbReference>
<dbReference type="InterPro" id="IPR013611">
    <property type="entry name" value="Transp-assoc_OB_typ2"/>
</dbReference>
<reference evidence="6" key="1">
    <citation type="submission" date="2020-12" db="EMBL/GenBank/DDBJ databases">
        <title>Bacterial taxonomy.</title>
        <authorList>
            <person name="Pan X."/>
        </authorList>
    </citation>
    <scope>NUCLEOTIDE SEQUENCE</scope>
    <source>
        <strain evidence="6">B2012</strain>
    </source>
</reference>
<dbReference type="RefSeq" id="WP_198883771.1">
    <property type="nucleotide sequence ID" value="NZ_JAEKJA010000021.1"/>
</dbReference>
<keyword evidence="3" id="KW-0547">Nucleotide-binding</keyword>
<dbReference type="GO" id="GO:0015697">
    <property type="term" value="P:quaternary ammonium group transport"/>
    <property type="evidence" value="ECO:0007669"/>
    <property type="project" value="UniProtKB-ARBA"/>
</dbReference>
<dbReference type="InterPro" id="IPR050093">
    <property type="entry name" value="ABC_SmlMolc_Importer"/>
</dbReference>
<dbReference type="Gene3D" id="2.40.50.100">
    <property type="match status" value="1"/>
</dbReference>
<accession>A0A934MJ40</accession>
<name>A0A934MJ40_9HYPH</name>
<evidence type="ECO:0000256" key="4">
    <source>
        <dbReference type="ARBA" id="ARBA00022840"/>
    </source>
</evidence>
<dbReference type="FunFam" id="3.40.50.300:FF:000425">
    <property type="entry name" value="Probable ABC transporter, ATP-binding subunit"/>
    <property type="match status" value="1"/>
</dbReference>
<proteinExistence type="inferred from homology"/>
<dbReference type="Proteomes" id="UP000609531">
    <property type="component" value="Unassembled WGS sequence"/>
</dbReference>
<dbReference type="GO" id="GO:0016887">
    <property type="term" value="F:ATP hydrolysis activity"/>
    <property type="evidence" value="ECO:0007669"/>
    <property type="project" value="InterPro"/>
</dbReference>
<keyword evidence="7" id="KW-1185">Reference proteome</keyword>
<dbReference type="Pfam" id="PF08402">
    <property type="entry name" value="TOBE_2"/>
    <property type="match status" value="1"/>
</dbReference>
<comment type="caution">
    <text evidence="6">The sequence shown here is derived from an EMBL/GenBank/DDBJ whole genome shotgun (WGS) entry which is preliminary data.</text>
</comment>
<dbReference type="GO" id="GO:0022857">
    <property type="term" value="F:transmembrane transporter activity"/>
    <property type="evidence" value="ECO:0007669"/>
    <property type="project" value="InterPro"/>
</dbReference>
<dbReference type="SMART" id="SM00382">
    <property type="entry name" value="AAA"/>
    <property type="match status" value="1"/>
</dbReference>
<dbReference type="PROSITE" id="PS00211">
    <property type="entry name" value="ABC_TRANSPORTER_1"/>
    <property type="match status" value="1"/>
</dbReference>
<dbReference type="InterPro" id="IPR027417">
    <property type="entry name" value="P-loop_NTPase"/>
</dbReference>
<dbReference type="SUPFAM" id="SSF52540">
    <property type="entry name" value="P-loop containing nucleoside triphosphate hydrolases"/>
    <property type="match status" value="1"/>
</dbReference>
<dbReference type="EMBL" id="JAEKJA010000021">
    <property type="protein sequence ID" value="MBJ3777866.1"/>
    <property type="molecule type" value="Genomic_DNA"/>
</dbReference>
<evidence type="ECO:0000256" key="1">
    <source>
        <dbReference type="ARBA" id="ARBA00005417"/>
    </source>
</evidence>
<dbReference type="Pfam" id="PF00005">
    <property type="entry name" value="ABC_tran"/>
    <property type="match status" value="1"/>
</dbReference>
<dbReference type="PANTHER" id="PTHR42781:SF4">
    <property type="entry name" value="SPERMIDINE_PUTRESCINE IMPORT ATP-BINDING PROTEIN POTA"/>
    <property type="match status" value="1"/>
</dbReference>
<keyword evidence="2" id="KW-0813">Transport</keyword>
<dbReference type="Gene3D" id="3.40.50.300">
    <property type="entry name" value="P-loop containing nucleotide triphosphate hydrolases"/>
    <property type="match status" value="1"/>
</dbReference>
<gene>
    <name evidence="6" type="ORF">JCR33_19330</name>
</gene>
<dbReference type="SUPFAM" id="SSF50331">
    <property type="entry name" value="MOP-like"/>
    <property type="match status" value="1"/>
</dbReference>
<evidence type="ECO:0000256" key="2">
    <source>
        <dbReference type="ARBA" id="ARBA00022448"/>
    </source>
</evidence>
<organism evidence="6 7">
    <name type="scientific">Acuticoccus mangrovi</name>
    <dbReference type="NCBI Taxonomy" id="2796142"/>
    <lineage>
        <taxon>Bacteria</taxon>
        <taxon>Pseudomonadati</taxon>
        <taxon>Pseudomonadota</taxon>
        <taxon>Alphaproteobacteria</taxon>
        <taxon>Hyphomicrobiales</taxon>
        <taxon>Amorphaceae</taxon>
        <taxon>Acuticoccus</taxon>
    </lineage>
</organism>
<dbReference type="GO" id="GO:0005524">
    <property type="term" value="F:ATP binding"/>
    <property type="evidence" value="ECO:0007669"/>
    <property type="project" value="UniProtKB-KW"/>
</dbReference>
<protein>
    <submittedName>
        <fullName evidence="6">ABC transporter ATP-binding protein</fullName>
    </submittedName>
</protein>
<evidence type="ECO:0000313" key="6">
    <source>
        <dbReference type="EMBL" id="MBJ3777866.1"/>
    </source>
</evidence>
<dbReference type="InterPro" id="IPR003593">
    <property type="entry name" value="AAA+_ATPase"/>
</dbReference>
<evidence type="ECO:0000313" key="7">
    <source>
        <dbReference type="Proteomes" id="UP000609531"/>
    </source>
</evidence>
<keyword evidence="4 6" id="KW-0067">ATP-binding</keyword>
<evidence type="ECO:0000256" key="3">
    <source>
        <dbReference type="ARBA" id="ARBA00022741"/>
    </source>
</evidence>